<dbReference type="PANTHER" id="PTHR30482">
    <property type="entry name" value="HIGH-AFFINITY BRANCHED-CHAIN AMINO ACID TRANSPORT SYSTEM PERMEASE"/>
    <property type="match status" value="1"/>
</dbReference>
<dbReference type="InterPro" id="IPR043428">
    <property type="entry name" value="LivM-like"/>
</dbReference>
<dbReference type="Pfam" id="PF02653">
    <property type="entry name" value="BPD_transp_2"/>
    <property type="match status" value="1"/>
</dbReference>
<evidence type="ECO:0000256" key="6">
    <source>
        <dbReference type="SAM" id="MobiDB-lite"/>
    </source>
</evidence>
<accession>A0ABS4YSD8</accession>
<organism evidence="8 9">
    <name type="scientific">Arthrobacter stackebrandtii</name>
    <dbReference type="NCBI Taxonomy" id="272161"/>
    <lineage>
        <taxon>Bacteria</taxon>
        <taxon>Bacillati</taxon>
        <taxon>Actinomycetota</taxon>
        <taxon>Actinomycetes</taxon>
        <taxon>Micrococcales</taxon>
        <taxon>Micrococcaceae</taxon>
        <taxon>Arthrobacter</taxon>
    </lineage>
</organism>
<feature type="transmembrane region" description="Helical" evidence="7">
    <location>
        <begin position="274"/>
        <end position="297"/>
    </location>
</feature>
<keyword evidence="4 7" id="KW-1133">Transmembrane helix</keyword>
<evidence type="ECO:0000313" key="8">
    <source>
        <dbReference type="EMBL" id="MBP2411707.1"/>
    </source>
</evidence>
<proteinExistence type="predicted"/>
<feature type="transmembrane region" description="Helical" evidence="7">
    <location>
        <begin position="343"/>
        <end position="361"/>
    </location>
</feature>
<gene>
    <name evidence="8" type="ORF">JOF48_000506</name>
</gene>
<evidence type="ECO:0000313" key="9">
    <source>
        <dbReference type="Proteomes" id="UP000711614"/>
    </source>
</evidence>
<sequence>MSMTEGPRPLRTSKSEQQTDASEAVGPLPGTSADVPRHGRFGGWSDRWREMSRPKQWMILIPVVVVAFFLPLMNIPFITTEPGNDWPLACQAMAIFALVAVGLNIVIGYAGLLDLGYIAFFAVGSYTAAMLTSPDSAFIKIPYLWTIPVAIAVSMFVGVLLGLPTLRLRGDYLAIVTLGFGEIVRILATIIPAMKGQPGFQNVGHPPGVGDDGIPIFANSNGTPWYWLTLGILIVLLFLVGNMERSRVGRAWIAIREDEDAAETMGVPTFKYKVWAFALGAGVGGMAGALMGGQVGFVNNQKFDVVTSILFVAAVVMGGSGNKVGAIVGGALVAYIPLRFTAIAEYKFLIFGVALILIMIYRPQGLIPAKQRLLAYGTQAYAAVRARFSGKGAKPSGTGGTGSGPSGPSGKPATPAPKPNAEGAAS</sequence>
<keyword evidence="9" id="KW-1185">Reference proteome</keyword>
<dbReference type="RefSeq" id="WP_209676998.1">
    <property type="nucleotide sequence ID" value="NZ_JAGIOI010000001.1"/>
</dbReference>
<evidence type="ECO:0000256" key="3">
    <source>
        <dbReference type="ARBA" id="ARBA00022692"/>
    </source>
</evidence>
<keyword evidence="2" id="KW-1003">Cell membrane</keyword>
<name>A0ABS4YSD8_9MICC</name>
<evidence type="ECO:0000256" key="7">
    <source>
        <dbReference type="SAM" id="Phobius"/>
    </source>
</evidence>
<feature type="transmembrane region" description="Helical" evidence="7">
    <location>
        <begin position="225"/>
        <end position="243"/>
    </location>
</feature>
<dbReference type="Proteomes" id="UP000711614">
    <property type="component" value="Unassembled WGS sequence"/>
</dbReference>
<feature type="transmembrane region" description="Helical" evidence="7">
    <location>
        <begin position="172"/>
        <end position="194"/>
    </location>
</feature>
<protein>
    <submittedName>
        <fullName evidence="8">Branched-chain amino acid transport system permease protein</fullName>
    </submittedName>
</protein>
<feature type="transmembrane region" description="Helical" evidence="7">
    <location>
        <begin position="57"/>
        <end position="80"/>
    </location>
</feature>
<feature type="compositionally biased region" description="Gly residues" evidence="6">
    <location>
        <begin position="397"/>
        <end position="407"/>
    </location>
</feature>
<evidence type="ECO:0000256" key="2">
    <source>
        <dbReference type="ARBA" id="ARBA00022475"/>
    </source>
</evidence>
<dbReference type="CDD" id="cd06581">
    <property type="entry name" value="TM_PBP1_LivM_like"/>
    <property type="match status" value="1"/>
</dbReference>
<dbReference type="EMBL" id="JAGIOI010000001">
    <property type="protein sequence ID" value="MBP2411707.1"/>
    <property type="molecule type" value="Genomic_DNA"/>
</dbReference>
<evidence type="ECO:0000256" key="1">
    <source>
        <dbReference type="ARBA" id="ARBA00004651"/>
    </source>
</evidence>
<feature type="region of interest" description="Disordered" evidence="6">
    <location>
        <begin position="390"/>
        <end position="426"/>
    </location>
</feature>
<keyword evidence="3 7" id="KW-0812">Transmembrane</keyword>
<feature type="transmembrane region" description="Helical" evidence="7">
    <location>
        <begin position="112"/>
        <end position="131"/>
    </location>
</feature>
<dbReference type="PANTHER" id="PTHR30482:SF10">
    <property type="entry name" value="HIGH-AFFINITY BRANCHED-CHAIN AMINO ACID TRANSPORT PROTEIN BRAE"/>
    <property type="match status" value="1"/>
</dbReference>
<feature type="transmembrane region" description="Helical" evidence="7">
    <location>
        <begin position="143"/>
        <end position="163"/>
    </location>
</feature>
<feature type="transmembrane region" description="Helical" evidence="7">
    <location>
        <begin position="86"/>
        <end position="107"/>
    </location>
</feature>
<comment type="subcellular location">
    <subcellularLocation>
        <location evidence="1">Cell membrane</location>
        <topology evidence="1">Multi-pass membrane protein</topology>
    </subcellularLocation>
</comment>
<feature type="region of interest" description="Disordered" evidence="6">
    <location>
        <begin position="1"/>
        <end position="39"/>
    </location>
</feature>
<evidence type="ECO:0000256" key="5">
    <source>
        <dbReference type="ARBA" id="ARBA00023136"/>
    </source>
</evidence>
<comment type="caution">
    <text evidence="8">The sequence shown here is derived from an EMBL/GenBank/DDBJ whole genome shotgun (WGS) entry which is preliminary data.</text>
</comment>
<reference evidence="8 9" key="1">
    <citation type="submission" date="2021-03" db="EMBL/GenBank/DDBJ databases">
        <title>Sequencing the genomes of 1000 actinobacteria strains.</title>
        <authorList>
            <person name="Klenk H.-P."/>
        </authorList>
    </citation>
    <scope>NUCLEOTIDE SEQUENCE [LARGE SCALE GENOMIC DNA]</scope>
    <source>
        <strain evidence="8 9">DSM 16005</strain>
    </source>
</reference>
<feature type="transmembrane region" description="Helical" evidence="7">
    <location>
        <begin position="309"/>
        <end position="336"/>
    </location>
</feature>
<evidence type="ECO:0000256" key="4">
    <source>
        <dbReference type="ARBA" id="ARBA00022989"/>
    </source>
</evidence>
<keyword evidence="5 7" id="KW-0472">Membrane</keyword>
<dbReference type="InterPro" id="IPR001851">
    <property type="entry name" value="ABC_transp_permease"/>
</dbReference>